<dbReference type="FunFam" id="3.40.50.620:FF:000013">
    <property type="entry name" value="Pantothenate synthetase"/>
    <property type="match status" value="1"/>
</dbReference>
<dbReference type="EMBL" id="JAEUBF010001281">
    <property type="protein sequence ID" value="KAH3671403.1"/>
    <property type="molecule type" value="Genomic_DNA"/>
</dbReference>
<name>A0A9P8T9I8_9ASCO</name>
<keyword evidence="7" id="KW-0547">Nucleotide-binding</keyword>
<dbReference type="NCBIfam" id="TIGR00018">
    <property type="entry name" value="panC"/>
    <property type="match status" value="1"/>
</dbReference>
<dbReference type="Proteomes" id="UP000769528">
    <property type="component" value="Unassembled WGS sequence"/>
</dbReference>
<evidence type="ECO:0000256" key="5">
    <source>
        <dbReference type="ARBA" id="ARBA00022598"/>
    </source>
</evidence>
<dbReference type="Gene3D" id="3.30.1300.10">
    <property type="entry name" value="Pantoate-beta-alanine ligase, C-terminal domain"/>
    <property type="match status" value="1"/>
</dbReference>
<keyword evidence="13" id="KW-1185">Reference proteome</keyword>
<accession>A0A9P8T9I8</accession>
<dbReference type="EC" id="6.3.2.1" evidence="3"/>
<dbReference type="HAMAP" id="MF_00158">
    <property type="entry name" value="PanC"/>
    <property type="match status" value="1"/>
</dbReference>
<evidence type="ECO:0000313" key="13">
    <source>
        <dbReference type="Proteomes" id="UP000769528"/>
    </source>
</evidence>
<dbReference type="CDD" id="cd00560">
    <property type="entry name" value="PanC"/>
    <property type="match status" value="1"/>
</dbReference>
<keyword evidence="6" id="KW-0566">Pantothenate biosynthesis</keyword>
<dbReference type="GO" id="GO:0015940">
    <property type="term" value="P:pantothenate biosynthetic process"/>
    <property type="evidence" value="ECO:0007669"/>
    <property type="project" value="UniProtKB-KW"/>
</dbReference>
<evidence type="ECO:0000256" key="4">
    <source>
        <dbReference type="ARBA" id="ARBA00015647"/>
    </source>
</evidence>
<protein>
    <recommendedName>
        <fullName evidence="4">Pantoate--beta-alanine ligase</fullName>
        <ecNumber evidence="3">6.3.2.1</ecNumber>
    </recommendedName>
    <alternativeName>
        <fullName evidence="10">Pantoate-activating enzyme</fullName>
    </alternativeName>
    <alternativeName>
        <fullName evidence="9">Pantothenate synthetase</fullName>
    </alternativeName>
</protein>
<dbReference type="AlphaFoldDB" id="A0A9P8T9I8"/>
<dbReference type="SUPFAM" id="SSF52374">
    <property type="entry name" value="Nucleotidylyl transferase"/>
    <property type="match status" value="1"/>
</dbReference>
<dbReference type="InterPro" id="IPR014729">
    <property type="entry name" value="Rossmann-like_a/b/a_fold"/>
</dbReference>
<dbReference type="OrthoDB" id="2020436at2759"/>
<comment type="similarity">
    <text evidence="2">Belongs to the pantothenate synthetase family.</text>
</comment>
<comment type="catalytic activity">
    <reaction evidence="11">
        <text>(R)-pantoate + beta-alanine + ATP = (R)-pantothenate + AMP + diphosphate + H(+)</text>
        <dbReference type="Rhea" id="RHEA:10912"/>
        <dbReference type="ChEBI" id="CHEBI:15378"/>
        <dbReference type="ChEBI" id="CHEBI:15980"/>
        <dbReference type="ChEBI" id="CHEBI:29032"/>
        <dbReference type="ChEBI" id="CHEBI:30616"/>
        <dbReference type="ChEBI" id="CHEBI:33019"/>
        <dbReference type="ChEBI" id="CHEBI:57966"/>
        <dbReference type="ChEBI" id="CHEBI:456215"/>
        <dbReference type="EC" id="6.3.2.1"/>
    </reaction>
</comment>
<evidence type="ECO:0000256" key="10">
    <source>
        <dbReference type="ARBA" id="ARBA00032806"/>
    </source>
</evidence>
<dbReference type="PANTHER" id="PTHR21299:SF1">
    <property type="entry name" value="PANTOATE--BETA-ALANINE LIGASE"/>
    <property type="match status" value="1"/>
</dbReference>
<comment type="pathway">
    <text evidence="1">Cofactor biosynthesis; (R)-pantothenate biosynthesis; (R)-pantothenate from (R)-pantoate and beta-alanine: step 1/1.</text>
</comment>
<dbReference type="Gene3D" id="3.40.50.620">
    <property type="entry name" value="HUPs"/>
    <property type="match status" value="1"/>
</dbReference>
<dbReference type="InterPro" id="IPR003721">
    <property type="entry name" value="Pantoate_ligase"/>
</dbReference>
<comment type="caution">
    <text evidence="12">The sequence shown here is derived from an EMBL/GenBank/DDBJ whole genome shotgun (WGS) entry which is preliminary data.</text>
</comment>
<dbReference type="PANTHER" id="PTHR21299">
    <property type="entry name" value="CYTIDYLATE KINASE/PANTOATE-BETA-ALANINE LIGASE"/>
    <property type="match status" value="1"/>
</dbReference>
<reference evidence="12" key="2">
    <citation type="submission" date="2021-01" db="EMBL/GenBank/DDBJ databases">
        <authorList>
            <person name="Schikora-Tamarit M.A."/>
        </authorList>
    </citation>
    <scope>NUCLEOTIDE SEQUENCE</scope>
    <source>
        <strain evidence="12">CBS6341</strain>
    </source>
</reference>
<dbReference type="Pfam" id="PF02569">
    <property type="entry name" value="Pantoate_ligase"/>
    <property type="match status" value="1"/>
</dbReference>
<organism evidence="12 13">
    <name type="scientific">Wickerhamomyces mucosus</name>
    <dbReference type="NCBI Taxonomy" id="1378264"/>
    <lineage>
        <taxon>Eukaryota</taxon>
        <taxon>Fungi</taxon>
        <taxon>Dikarya</taxon>
        <taxon>Ascomycota</taxon>
        <taxon>Saccharomycotina</taxon>
        <taxon>Saccharomycetes</taxon>
        <taxon>Phaffomycetales</taxon>
        <taxon>Wickerhamomycetaceae</taxon>
        <taxon>Wickerhamomyces</taxon>
    </lineage>
</organism>
<keyword evidence="8" id="KW-0067">ATP-binding</keyword>
<dbReference type="GO" id="GO:0004592">
    <property type="term" value="F:pantoate-beta-alanine ligase activity"/>
    <property type="evidence" value="ECO:0007669"/>
    <property type="project" value="UniProtKB-EC"/>
</dbReference>
<evidence type="ECO:0000256" key="7">
    <source>
        <dbReference type="ARBA" id="ARBA00022741"/>
    </source>
</evidence>
<sequence>MTDSIVIFRTVSEYRNWRNSLPNNTSIGFVPTMGALHQGHLSLVSQSLKENTFTVISIFVNPSQFAPNEDLNSYPRTFTQDLELLSNLNIEGKSVNAIFAPTVLEMYPSGIDLDINKQQGAFVSVLGVSEQLEGQTRPNFFRGVATVVTKLFNAIQPTVAYFGQKDIQQTIVLKRMVKDLLIPIEIKVLPIIRESNGLALSSRNAYLSDELRENSSLIYKALKEGESAFKNGKSRDEILSIITKILLKNEQFKIDYISLADKETLQEIDDLSNGAILSIAIYVTENERTTRLIDNIIL</sequence>
<gene>
    <name evidence="12" type="ORF">WICMUC_004700</name>
</gene>
<dbReference type="InterPro" id="IPR042176">
    <property type="entry name" value="Pantoate_ligase_C"/>
</dbReference>
<dbReference type="GO" id="GO:0005524">
    <property type="term" value="F:ATP binding"/>
    <property type="evidence" value="ECO:0007669"/>
    <property type="project" value="UniProtKB-KW"/>
</dbReference>
<evidence type="ECO:0000256" key="11">
    <source>
        <dbReference type="ARBA" id="ARBA00048258"/>
    </source>
</evidence>
<evidence type="ECO:0000256" key="9">
    <source>
        <dbReference type="ARBA" id="ARBA00029902"/>
    </source>
</evidence>
<proteinExistence type="inferred from homology"/>
<keyword evidence="5" id="KW-0436">Ligase</keyword>
<evidence type="ECO:0000256" key="6">
    <source>
        <dbReference type="ARBA" id="ARBA00022655"/>
    </source>
</evidence>
<evidence type="ECO:0000256" key="8">
    <source>
        <dbReference type="ARBA" id="ARBA00022840"/>
    </source>
</evidence>
<evidence type="ECO:0000256" key="1">
    <source>
        <dbReference type="ARBA" id="ARBA00004990"/>
    </source>
</evidence>
<evidence type="ECO:0000313" key="12">
    <source>
        <dbReference type="EMBL" id="KAH3671403.1"/>
    </source>
</evidence>
<reference evidence="12" key="1">
    <citation type="journal article" date="2021" name="Open Biol.">
        <title>Shared evolutionary footprints suggest mitochondrial oxidative damage underlies multiple complex I losses in fungi.</title>
        <authorList>
            <person name="Schikora-Tamarit M.A."/>
            <person name="Marcet-Houben M."/>
            <person name="Nosek J."/>
            <person name="Gabaldon T."/>
        </authorList>
    </citation>
    <scope>NUCLEOTIDE SEQUENCE</scope>
    <source>
        <strain evidence="12">CBS6341</strain>
    </source>
</reference>
<evidence type="ECO:0000256" key="3">
    <source>
        <dbReference type="ARBA" id="ARBA00012219"/>
    </source>
</evidence>
<evidence type="ECO:0000256" key="2">
    <source>
        <dbReference type="ARBA" id="ARBA00009256"/>
    </source>
</evidence>